<evidence type="ECO:0000256" key="1">
    <source>
        <dbReference type="SAM" id="MobiDB-lite"/>
    </source>
</evidence>
<proteinExistence type="predicted"/>
<feature type="region of interest" description="Disordered" evidence="1">
    <location>
        <begin position="1"/>
        <end position="131"/>
    </location>
</feature>
<organism evidence="2 3">
    <name type="scientific">Streptomyces carminius</name>
    <dbReference type="NCBI Taxonomy" id="2665496"/>
    <lineage>
        <taxon>Bacteria</taxon>
        <taxon>Bacillati</taxon>
        <taxon>Actinomycetota</taxon>
        <taxon>Actinomycetes</taxon>
        <taxon>Kitasatosporales</taxon>
        <taxon>Streptomycetaceae</taxon>
        <taxon>Streptomyces</taxon>
    </lineage>
</organism>
<feature type="compositionally biased region" description="Basic and acidic residues" evidence="1">
    <location>
        <begin position="66"/>
        <end position="81"/>
    </location>
</feature>
<evidence type="ECO:0008006" key="4">
    <source>
        <dbReference type="Google" id="ProtNLM"/>
    </source>
</evidence>
<dbReference type="Proteomes" id="UP000230407">
    <property type="component" value="Unassembled WGS sequence"/>
</dbReference>
<reference evidence="2 3" key="1">
    <citation type="submission" date="2017-11" db="EMBL/GenBank/DDBJ databases">
        <title>Streptomyces carmine sp. nov., a novel actinomycete isolated from Sophora alopecuroides in Xinjiang, China.</title>
        <authorList>
            <person name="Wang Y."/>
            <person name="Luo X."/>
            <person name="Wan C."/>
            <person name="Zhang L."/>
        </authorList>
    </citation>
    <scope>NUCLEOTIDE SEQUENCE [LARGE SCALE GENOMIC DNA]</scope>
    <source>
        <strain evidence="2 3">TRM SA0054</strain>
    </source>
</reference>
<sequence>MPPVLSRSAPGRPVGRAPPPGTSSPPVSTGIERTTAGTGALVEGSRAPAGHRQGPTGVRAAVPPAVRREAPRPRETTRDVEIGVTVTEYPGGQAPAGRDAPPRPRPVSGPGGEWERPGPRDHHEEPGELPPNRTQAILEATKQVATLLKGAGHPFALAGSVAVYAHGGPDNLQHDADFCVLPEDADAVAATLRDAGLKVYTPPEDWLLKARCLGQDIDLIFRLARQPVTRELLDRADRLSVESVHMPVLSVTDLVASLLTAFTEHHCDFGAVLPIARALREKVDWSRVRRECGADPMPDAFLYLLERLQVVKPEEDSHDGP</sequence>
<comment type="caution">
    <text evidence="2">The sequence shown here is derived from an EMBL/GenBank/DDBJ whole genome shotgun (WGS) entry which is preliminary data.</text>
</comment>
<dbReference type="AlphaFoldDB" id="A0A2M8LTG5"/>
<accession>A0A2M8LTG5</accession>
<feature type="compositionally biased region" description="Low complexity" evidence="1">
    <location>
        <begin position="90"/>
        <end position="99"/>
    </location>
</feature>
<dbReference type="SUPFAM" id="SSF81301">
    <property type="entry name" value="Nucleotidyltransferase"/>
    <property type="match status" value="1"/>
</dbReference>
<dbReference type="Pfam" id="PF14907">
    <property type="entry name" value="NTP_transf_5"/>
    <property type="match status" value="1"/>
</dbReference>
<dbReference type="EMBL" id="PGGW01000066">
    <property type="protein sequence ID" value="PJE95247.1"/>
    <property type="molecule type" value="Genomic_DNA"/>
</dbReference>
<evidence type="ECO:0000313" key="3">
    <source>
        <dbReference type="Proteomes" id="UP000230407"/>
    </source>
</evidence>
<name>A0A2M8LTG5_9ACTN</name>
<dbReference type="InterPro" id="IPR043519">
    <property type="entry name" value="NT_sf"/>
</dbReference>
<protein>
    <recommendedName>
        <fullName evidence="4">Nucleotidyltransferase family protein</fullName>
    </recommendedName>
</protein>
<gene>
    <name evidence="2" type="ORF">CUT44_23275</name>
</gene>
<dbReference type="InterPro" id="IPR039498">
    <property type="entry name" value="NTP_transf_5"/>
</dbReference>
<evidence type="ECO:0000313" key="2">
    <source>
        <dbReference type="EMBL" id="PJE95247.1"/>
    </source>
</evidence>
<feature type="compositionally biased region" description="Low complexity" evidence="1">
    <location>
        <begin position="54"/>
        <end position="65"/>
    </location>
</feature>
<keyword evidence="3" id="KW-1185">Reference proteome</keyword>
<feature type="compositionally biased region" description="Basic and acidic residues" evidence="1">
    <location>
        <begin position="113"/>
        <end position="126"/>
    </location>
</feature>
<dbReference type="Gene3D" id="3.30.460.40">
    <property type="match status" value="1"/>
</dbReference>